<proteinExistence type="predicted"/>
<evidence type="ECO:0000256" key="4">
    <source>
        <dbReference type="ARBA" id="ARBA00022989"/>
    </source>
</evidence>
<evidence type="ECO:0000256" key="6">
    <source>
        <dbReference type="SAM" id="Phobius"/>
    </source>
</evidence>
<feature type="transmembrane region" description="Helical" evidence="6">
    <location>
        <begin position="110"/>
        <end position="132"/>
    </location>
</feature>
<reference evidence="8" key="1">
    <citation type="journal article" date="2019" name="Int. J. Syst. Evol. Microbiol.">
        <title>The Global Catalogue of Microorganisms (GCM) 10K type strain sequencing project: providing services to taxonomists for standard genome sequencing and annotation.</title>
        <authorList>
            <consortium name="The Broad Institute Genomics Platform"/>
            <consortium name="The Broad Institute Genome Sequencing Center for Infectious Disease"/>
            <person name="Wu L."/>
            <person name="Ma J."/>
        </authorList>
    </citation>
    <scope>NUCLEOTIDE SEQUENCE [LARGE SCALE GENOMIC DNA]</scope>
    <source>
        <strain evidence="8">NCAIM B.02333</strain>
    </source>
</reference>
<feature type="transmembrane region" description="Helical" evidence="6">
    <location>
        <begin position="177"/>
        <end position="194"/>
    </location>
</feature>
<feature type="transmembrane region" description="Helical" evidence="6">
    <location>
        <begin position="312"/>
        <end position="334"/>
    </location>
</feature>
<feature type="transmembrane region" description="Helical" evidence="6">
    <location>
        <begin position="381"/>
        <end position="403"/>
    </location>
</feature>
<organism evidence="7 8">
    <name type="scientific">Aquipuribacter hungaricus</name>
    <dbReference type="NCBI Taxonomy" id="545624"/>
    <lineage>
        <taxon>Bacteria</taxon>
        <taxon>Bacillati</taxon>
        <taxon>Actinomycetota</taxon>
        <taxon>Actinomycetes</taxon>
        <taxon>Micrococcales</taxon>
        <taxon>Intrasporangiaceae</taxon>
        <taxon>Aquipuribacter</taxon>
    </lineage>
</organism>
<feature type="transmembrane region" description="Helical" evidence="6">
    <location>
        <begin position="70"/>
        <end position="89"/>
    </location>
</feature>
<feature type="transmembrane region" description="Helical" evidence="6">
    <location>
        <begin position="138"/>
        <end position="156"/>
    </location>
</feature>
<feature type="transmembrane region" description="Helical" evidence="6">
    <location>
        <begin position="280"/>
        <end position="300"/>
    </location>
</feature>
<dbReference type="CDD" id="cd13126">
    <property type="entry name" value="MATE_like_11"/>
    <property type="match status" value="1"/>
</dbReference>
<dbReference type="Proteomes" id="UP001595685">
    <property type="component" value="Unassembled WGS sequence"/>
</dbReference>
<protein>
    <recommendedName>
        <fullName evidence="9">O-antigen/teichoic acid export membrane protein</fullName>
    </recommendedName>
</protein>
<evidence type="ECO:0000256" key="2">
    <source>
        <dbReference type="ARBA" id="ARBA00022475"/>
    </source>
</evidence>
<keyword evidence="4 6" id="KW-1133">Transmembrane helix</keyword>
<name>A0ABV7WAJ5_9MICO</name>
<evidence type="ECO:0000256" key="1">
    <source>
        <dbReference type="ARBA" id="ARBA00004651"/>
    </source>
</evidence>
<dbReference type="PANTHER" id="PTHR30250">
    <property type="entry name" value="PST FAMILY PREDICTED COLANIC ACID TRANSPORTER"/>
    <property type="match status" value="1"/>
</dbReference>
<evidence type="ECO:0000313" key="7">
    <source>
        <dbReference type="EMBL" id="MFC3686823.1"/>
    </source>
</evidence>
<evidence type="ECO:0000256" key="3">
    <source>
        <dbReference type="ARBA" id="ARBA00022692"/>
    </source>
</evidence>
<comment type="caution">
    <text evidence="7">The sequence shown here is derived from an EMBL/GenBank/DDBJ whole genome shotgun (WGS) entry which is preliminary data.</text>
</comment>
<keyword evidence="2" id="KW-1003">Cell membrane</keyword>
<dbReference type="InterPro" id="IPR050833">
    <property type="entry name" value="Poly_Biosynth_Transport"/>
</dbReference>
<sequence length="444" mass="45262">MSGPGTTGAAAPEDALAHGADGAGAGARRGGAGRSLGGRAGWILADQAVSSLANAGLSIVVARTVSPTEYGAFALAFSVYTFAVAISQASSGQVVMIRYATATGELRTRVAAAAGGTSVVIGLLSALVMVLASLPLGVPLRDVLLATGVLLPALMLQDTWRTVFVSRGTPRHAFTNDLLWTVLQAVLIAGLLVAGAERAVWYVLAWGLAALVAAVWGARQAGAVPDLRASRRFLVDHRDVAGPSVANAAAILGATQVAFVLMAAVASVETVGAIRAAQTLLGPLNIVGFALSSFAVPEIVRHDLSRRSHVLVALVLSGVMVVVDLVWGGILLLLPRAAGEALLGETWTGAREALPGLVVFTACIGATVGATAVMRALARTTYAFWTSAMLGPLVVLLSVIGAWRYGEAGAAWGLAAAAALVVPPAWWLLLRAARLGRVPSEVSA</sequence>
<evidence type="ECO:0008006" key="9">
    <source>
        <dbReference type="Google" id="ProtNLM"/>
    </source>
</evidence>
<dbReference type="RefSeq" id="WP_376984022.1">
    <property type="nucleotide sequence ID" value="NZ_JBHRWW010000001.1"/>
</dbReference>
<feature type="transmembrane region" description="Helical" evidence="6">
    <location>
        <begin position="354"/>
        <end position="374"/>
    </location>
</feature>
<dbReference type="PANTHER" id="PTHR30250:SF26">
    <property type="entry name" value="PSMA PROTEIN"/>
    <property type="match status" value="1"/>
</dbReference>
<feature type="transmembrane region" description="Helical" evidence="6">
    <location>
        <begin position="240"/>
        <end position="268"/>
    </location>
</feature>
<feature type="transmembrane region" description="Helical" evidence="6">
    <location>
        <begin position="409"/>
        <end position="430"/>
    </location>
</feature>
<dbReference type="EMBL" id="JBHRWW010000001">
    <property type="protein sequence ID" value="MFC3686823.1"/>
    <property type="molecule type" value="Genomic_DNA"/>
</dbReference>
<comment type="subcellular location">
    <subcellularLocation>
        <location evidence="1">Cell membrane</location>
        <topology evidence="1">Multi-pass membrane protein</topology>
    </subcellularLocation>
</comment>
<gene>
    <name evidence="7" type="ORF">ACFOLH_00535</name>
</gene>
<keyword evidence="3 6" id="KW-0812">Transmembrane</keyword>
<evidence type="ECO:0000256" key="5">
    <source>
        <dbReference type="ARBA" id="ARBA00023136"/>
    </source>
</evidence>
<accession>A0ABV7WAJ5</accession>
<keyword evidence="5 6" id="KW-0472">Membrane</keyword>
<evidence type="ECO:0000313" key="8">
    <source>
        <dbReference type="Proteomes" id="UP001595685"/>
    </source>
</evidence>
<keyword evidence="8" id="KW-1185">Reference proteome</keyword>
<feature type="transmembrane region" description="Helical" evidence="6">
    <location>
        <begin position="200"/>
        <end position="219"/>
    </location>
</feature>